<keyword evidence="2" id="KW-0677">Repeat</keyword>
<evidence type="ECO:0000256" key="6">
    <source>
        <dbReference type="ARBA" id="ARBA00037948"/>
    </source>
</evidence>
<dbReference type="SUPFAM" id="SSF57667">
    <property type="entry name" value="beta-beta-alpha zinc fingers"/>
    <property type="match status" value="4"/>
</dbReference>
<dbReference type="Pfam" id="PF00096">
    <property type="entry name" value="zf-C2H2"/>
    <property type="match status" value="4"/>
</dbReference>
<evidence type="ECO:0000313" key="10">
    <source>
        <dbReference type="Proteomes" id="UP000466442"/>
    </source>
</evidence>
<dbReference type="PANTHER" id="PTHR24388:SF73">
    <property type="entry name" value="ZINC FINGER PROTEIN ZFAT"/>
    <property type="match status" value="1"/>
</dbReference>
<keyword evidence="4" id="KW-0862">Zinc</keyword>
<evidence type="ECO:0000256" key="7">
    <source>
        <dbReference type="PROSITE-ProRule" id="PRU00042"/>
    </source>
</evidence>
<dbReference type="Proteomes" id="UP000466442">
    <property type="component" value="Unassembled WGS sequence"/>
</dbReference>
<dbReference type="Gene3D" id="3.30.160.60">
    <property type="entry name" value="Classic Zinc Finger"/>
    <property type="match status" value="4"/>
</dbReference>
<protein>
    <recommendedName>
        <fullName evidence="8">C2H2-type domain-containing protein</fullName>
    </recommendedName>
</protein>
<feature type="domain" description="C2H2-type" evidence="8">
    <location>
        <begin position="8"/>
        <end position="35"/>
    </location>
</feature>
<evidence type="ECO:0000256" key="1">
    <source>
        <dbReference type="ARBA" id="ARBA00022723"/>
    </source>
</evidence>
<evidence type="ECO:0000256" key="3">
    <source>
        <dbReference type="ARBA" id="ARBA00022771"/>
    </source>
</evidence>
<evidence type="ECO:0000313" key="9">
    <source>
        <dbReference type="EMBL" id="KAF6202959.1"/>
    </source>
</evidence>
<keyword evidence="1" id="KW-0479">Metal-binding</keyword>
<evidence type="ECO:0000256" key="4">
    <source>
        <dbReference type="ARBA" id="ARBA00022833"/>
    </source>
</evidence>
<dbReference type="OrthoDB" id="6628579at2759"/>
<dbReference type="EMBL" id="WIXP02000011">
    <property type="protein sequence ID" value="KAF6202959.1"/>
    <property type="molecule type" value="Genomic_DNA"/>
</dbReference>
<sequence length="280" mass="32756">MFLPGSRYVCPQCGRSYKHNFTLNRHIRYECGKKPGIPCPLCHQTFKNRAALQSHMRRFLCPKCRQRSYKSVGSLNQHLKRECGKDPQFACPFCDFRSKQKSNLKSHVGLKHTDPLNFDAVTAFLRKKVPRYSCYKCGRVYKHKYTLNSHLTFECGKEPKFTCTYCPYKSKVKSNLKKHVLLKHLSNLDIKDVAGATKWLKTEETQQLFDFSQNSMDFCEVQLANCGRSYKYKNNLKAHQLRECGKDPRFLCPQCPYRSKVKSNMKKHIFLQHYSQTVAL</sequence>
<reference evidence="9" key="1">
    <citation type="journal article" date="2021" name="Mol. Ecol. Resour.">
        <title>Apolygus lucorum genome provides insights into omnivorousness and mesophyll feeding.</title>
        <authorList>
            <person name="Liu Y."/>
            <person name="Liu H."/>
            <person name="Wang H."/>
            <person name="Huang T."/>
            <person name="Liu B."/>
            <person name="Yang B."/>
            <person name="Yin L."/>
            <person name="Li B."/>
            <person name="Zhang Y."/>
            <person name="Zhang S."/>
            <person name="Jiang F."/>
            <person name="Zhang X."/>
            <person name="Ren Y."/>
            <person name="Wang B."/>
            <person name="Wang S."/>
            <person name="Lu Y."/>
            <person name="Wu K."/>
            <person name="Fan W."/>
            <person name="Wang G."/>
        </authorList>
    </citation>
    <scope>NUCLEOTIDE SEQUENCE</scope>
    <source>
        <strain evidence="9">12Hb</strain>
    </source>
</reference>
<dbReference type="PROSITE" id="PS50157">
    <property type="entry name" value="ZINC_FINGER_C2H2_2"/>
    <property type="match status" value="3"/>
</dbReference>
<dbReference type="InterPro" id="IPR013087">
    <property type="entry name" value="Znf_C2H2_type"/>
</dbReference>
<dbReference type="GO" id="GO:0000981">
    <property type="term" value="F:DNA-binding transcription factor activity, RNA polymerase II-specific"/>
    <property type="evidence" value="ECO:0007669"/>
    <property type="project" value="TreeGrafter"/>
</dbReference>
<feature type="domain" description="C2H2-type" evidence="8">
    <location>
        <begin position="132"/>
        <end position="159"/>
    </location>
</feature>
<gene>
    <name evidence="9" type="ORF">GE061_003367</name>
</gene>
<dbReference type="FunFam" id="3.30.160.60:FF:000100">
    <property type="entry name" value="Zinc finger 45-like"/>
    <property type="match status" value="1"/>
</dbReference>
<keyword evidence="10" id="KW-1185">Reference proteome</keyword>
<keyword evidence="3 7" id="KW-0863">Zinc-finger</keyword>
<feature type="domain" description="C2H2-type" evidence="8">
    <location>
        <begin position="217"/>
        <end position="248"/>
    </location>
</feature>
<dbReference type="SMART" id="SM00355">
    <property type="entry name" value="ZnF_C2H2"/>
    <property type="match status" value="7"/>
</dbReference>
<comment type="similarity">
    <text evidence="6">Belongs to the snail C2H2-type zinc-finger protein family.</text>
</comment>
<dbReference type="GO" id="GO:0008270">
    <property type="term" value="F:zinc ion binding"/>
    <property type="evidence" value="ECO:0007669"/>
    <property type="project" value="UniProtKB-KW"/>
</dbReference>
<organism evidence="9 10">
    <name type="scientific">Apolygus lucorum</name>
    <name type="common">Small green plant bug</name>
    <name type="synonym">Lygocoris lucorum</name>
    <dbReference type="NCBI Taxonomy" id="248454"/>
    <lineage>
        <taxon>Eukaryota</taxon>
        <taxon>Metazoa</taxon>
        <taxon>Ecdysozoa</taxon>
        <taxon>Arthropoda</taxon>
        <taxon>Hexapoda</taxon>
        <taxon>Insecta</taxon>
        <taxon>Pterygota</taxon>
        <taxon>Neoptera</taxon>
        <taxon>Paraneoptera</taxon>
        <taxon>Hemiptera</taxon>
        <taxon>Heteroptera</taxon>
        <taxon>Panheteroptera</taxon>
        <taxon>Cimicomorpha</taxon>
        <taxon>Miridae</taxon>
        <taxon>Mirini</taxon>
        <taxon>Apolygus</taxon>
    </lineage>
</organism>
<dbReference type="InterPro" id="IPR036236">
    <property type="entry name" value="Znf_C2H2_sf"/>
</dbReference>
<evidence type="ECO:0000256" key="5">
    <source>
        <dbReference type="ARBA" id="ARBA00023242"/>
    </source>
</evidence>
<keyword evidence="5" id="KW-0539">Nucleus</keyword>
<dbReference type="PANTHER" id="PTHR24388">
    <property type="entry name" value="ZINC FINGER PROTEIN"/>
    <property type="match status" value="1"/>
</dbReference>
<dbReference type="AlphaFoldDB" id="A0A8S9X3C5"/>
<proteinExistence type="inferred from homology"/>
<dbReference type="InterPro" id="IPR050527">
    <property type="entry name" value="Snail/Krueppel_Znf"/>
</dbReference>
<evidence type="ECO:0000256" key="2">
    <source>
        <dbReference type="ARBA" id="ARBA00022737"/>
    </source>
</evidence>
<comment type="caution">
    <text evidence="9">The sequence shown here is derived from an EMBL/GenBank/DDBJ whole genome shotgun (WGS) entry which is preliminary data.</text>
</comment>
<name>A0A8S9X3C5_APOLU</name>
<dbReference type="GO" id="GO:0000978">
    <property type="term" value="F:RNA polymerase II cis-regulatory region sequence-specific DNA binding"/>
    <property type="evidence" value="ECO:0007669"/>
    <property type="project" value="TreeGrafter"/>
</dbReference>
<accession>A0A8S9X3C5</accession>
<evidence type="ECO:0000259" key="8">
    <source>
        <dbReference type="PROSITE" id="PS50157"/>
    </source>
</evidence>